<dbReference type="InterPro" id="IPR009078">
    <property type="entry name" value="Ferritin-like_SF"/>
</dbReference>
<dbReference type="OrthoDB" id="37898at2157"/>
<dbReference type="GO" id="GO:0016491">
    <property type="term" value="F:oxidoreductase activity"/>
    <property type="evidence" value="ECO:0007669"/>
    <property type="project" value="InterPro"/>
</dbReference>
<evidence type="ECO:0000259" key="1">
    <source>
        <dbReference type="SMART" id="SM00746"/>
    </source>
</evidence>
<dbReference type="InterPro" id="IPR012348">
    <property type="entry name" value="RNR-like"/>
</dbReference>
<evidence type="ECO:0000313" key="3">
    <source>
        <dbReference type="Proteomes" id="UP000326500"/>
    </source>
</evidence>
<feature type="domain" description="TRASH" evidence="1">
    <location>
        <begin position="4"/>
        <end position="42"/>
    </location>
</feature>
<dbReference type="RefSeq" id="WP_083524782.1">
    <property type="nucleotide sequence ID" value="NZ_BCNX01000006.1"/>
</dbReference>
<dbReference type="Pfam" id="PF04945">
    <property type="entry name" value="YHS"/>
    <property type="match status" value="1"/>
</dbReference>
<accession>A0A1G8XFG5</accession>
<dbReference type="InterPro" id="IPR007029">
    <property type="entry name" value="YHS_dom"/>
</dbReference>
<dbReference type="SMART" id="SM00746">
    <property type="entry name" value="TRASH"/>
    <property type="match status" value="1"/>
</dbReference>
<dbReference type="InterPro" id="IPR011017">
    <property type="entry name" value="TRASH_dom"/>
</dbReference>
<gene>
    <name evidence="2" type="ORF">SAMN04488571_101411</name>
</gene>
<protein>
    <submittedName>
        <fullName evidence="2">YHS domain-containing protein</fullName>
    </submittedName>
</protein>
<evidence type="ECO:0000313" key="2">
    <source>
        <dbReference type="EMBL" id="SDJ89359.1"/>
    </source>
</evidence>
<name>A0A1G8XFG5_9EURY</name>
<proteinExistence type="predicted"/>
<dbReference type="SUPFAM" id="SSF47240">
    <property type="entry name" value="Ferritin-like"/>
    <property type="match status" value="1"/>
</dbReference>
<organism evidence="2 3">
    <name type="scientific">Methanoculleus thermophilus</name>
    <dbReference type="NCBI Taxonomy" id="2200"/>
    <lineage>
        <taxon>Archaea</taxon>
        <taxon>Methanobacteriati</taxon>
        <taxon>Methanobacteriota</taxon>
        <taxon>Stenosarchaea group</taxon>
        <taxon>Methanomicrobia</taxon>
        <taxon>Methanomicrobiales</taxon>
        <taxon>Methanomicrobiaceae</taxon>
        <taxon>Methanoculleus</taxon>
    </lineage>
</organism>
<dbReference type="Proteomes" id="UP000326500">
    <property type="component" value="Unassembled WGS sequence"/>
</dbReference>
<sequence length="49" mass="5589">MALDPVCKMDVDEATAKYTAEYKGKTYYFCAPGCKKLFERDPEAYLKGE</sequence>
<dbReference type="AlphaFoldDB" id="A0A1G8XFG5"/>
<dbReference type="EMBL" id="FNFT01000001">
    <property type="protein sequence ID" value="SDJ89359.1"/>
    <property type="molecule type" value="Genomic_DNA"/>
</dbReference>
<keyword evidence="3" id="KW-1185">Reference proteome</keyword>
<dbReference type="Gene3D" id="1.10.620.20">
    <property type="entry name" value="Ribonucleotide Reductase, subunit A"/>
    <property type="match status" value="1"/>
</dbReference>
<dbReference type="STRING" id="2200.GCA_001571405_01157"/>
<reference evidence="2 3" key="1">
    <citation type="submission" date="2016-10" db="EMBL/GenBank/DDBJ databases">
        <authorList>
            <person name="Varghese N."/>
            <person name="Submissions S."/>
        </authorList>
    </citation>
    <scope>NUCLEOTIDE SEQUENCE [LARGE SCALE GENOMIC DNA]</scope>
    <source>
        <strain evidence="2 3">DSM 2373</strain>
    </source>
</reference>